<feature type="compositionally biased region" description="Polar residues" evidence="1">
    <location>
        <begin position="901"/>
        <end position="915"/>
    </location>
</feature>
<reference evidence="3" key="2">
    <citation type="submission" date="2022-06" db="UniProtKB">
        <authorList>
            <consortium name="EnsemblMetazoa"/>
        </authorList>
    </citation>
    <scope>IDENTIFICATION</scope>
</reference>
<feature type="compositionally biased region" description="Polar residues" evidence="1">
    <location>
        <begin position="1048"/>
        <end position="1068"/>
    </location>
</feature>
<dbReference type="Proteomes" id="UP000007819">
    <property type="component" value="Chromosome A1"/>
</dbReference>
<dbReference type="RefSeq" id="XP_001946484.1">
    <property type="nucleotide sequence ID" value="XM_001946449.4"/>
</dbReference>
<feature type="compositionally biased region" description="Polar residues" evidence="1">
    <location>
        <begin position="459"/>
        <end position="469"/>
    </location>
</feature>
<feature type="compositionally biased region" description="Basic and acidic residues" evidence="1">
    <location>
        <begin position="318"/>
        <end position="335"/>
    </location>
</feature>
<feature type="region of interest" description="Disordered" evidence="1">
    <location>
        <begin position="1166"/>
        <end position="1299"/>
    </location>
</feature>
<feature type="compositionally biased region" description="Low complexity" evidence="1">
    <location>
        <begin position="938"/>
        <end position="955"/>
    </location>
</feature>
<feature type="compositionally biased region" description="Polar residues" evidence="1">
    <location>
        <begin position="1108"/>
        <end position="1139"/>
    </location>
</feature>
<feature type="compositionally biased region" description="Polar residues" evidence="1">
    <location>
        <begin position="1389"/>
        <end position="1399"/>
    </location>
</feature>
<name>A0A8R2A8V6_ACYPI</name>
<keyword evidence="2" id="KW-0732">Signal</keyword>
<feature type="compositionally biased region" description="Low complexity" evidence="1">
    <location>
        <begin position="916"/>
        <end position="931"/>
    </location>
</feature>
<feature type="region of interest" description="Disordered" evidence="1">
    <location>
        <begin position="1322"/>
        <end position="1399"/>
    </location>
</feature>
<feature type="chain" id="PRO_5035899661" evidence="2">
    <location>
        <begin position="22"/>
        <end position="1602"/>
    </location>
</feature>
<feature type="compositionally biased region" description="Low complexity" evidence="1">
    <location>
        <begin position="965"/>
        <end position="994"/>
    </location>
</feature>
<dbReference type="OrthoDB" id="6382824at2759"/>
<feature type="compositionally biased region" description="Polar residues" evidence="1">
    <location>
        <begin position="391"/>
        <end position="401"/>
    </location>
</feature>
<feature type="compositionally biased region" description="Polar residues" evidence="1">
    <location>
        <begin position="425"/>
        <end position="435"/>
    </location>
</feature>
<feature type="region of interest" description="Disordered" evidence="1">
    <location>
        <begin position="194"/>
        <end position="213"/>
    </location>
</feature>
<dbReference type="EnsemblMetazoa" id="XM_001946449.5">
    <property type="protein sequence ID" value="XP_001946484.1"/>
    <property type="gene ID" value="LOC100164941"/>
</dbReference>
<feature type="compositionally biased region" description="Low complexity" evidence="1">
    <location>
        <begin position="1263"/>
        <end position="1294"/>
    </location>
</feature>
<keyword evidence="4" id="KW-1185">Reference proteome</keyword>
<feature type="compositionally biased region" description="Low complexity" evidence="1">
    <location>
        <begin position="1228"/>
        <end position="1239"/>
    </location>
</feature>
<evidence type="ECO:0000256" key="2">
    <source>
        <dbReference type="SAM" id="SignalP"/>
    </source>
</evidence>
<organism evidence="3 4">
    <name type="scientific">Acyrthosiphon pisum</name>
    <name type="common">Pea aphid</name>
    <dbReference type="NCBI Taxonomy" id="7029"/>
    <lineage>
        <taxon>Eukaryota</taxon>
        <taxon>Metazoa</taxon>
        <taxon>Ecdysozoa</taxon>
        <taxon>Arthropoda</taxon>
        <taxon>Hexapoda</taxon>
        <taxon>Insecta</taxon>
        <taxon>Pterygota</taxon>
        <taxon>Neoptera</taxon>
        <taxon>Paraneoptera</taxon>
        <taxon>Hemiptera</taxon>
        <taxon>Sternorrhyncha</taxon>
        <taxon>Aphidomorpha</taxon>
        <taxon>Aphidoidea</taxon>
        <taxon>Aphididae</taxon>
        <taxon>Macrosiphini</taxon>
        <taxon>Acyrthosiphon</taxon>
    </lineage>
</organism>
<feature type="region of interest" description="Disordered" evidence="1">
    <location>
        <begin position="245"/>
        <end position="273"/>
    </location>
</feature>
<evidence type="ECO:0000256" key="1">
    <source>
        <dbReference type="SAM" id="MobiDB-lite"/>
    </source>
</evidence>
<feature type="compositionally biased region" description="Low complexity" evidence="1">
    <location>
        <begin position="1188"/>
        <end position="1204"/>
    </location>
</feature>
<feature type="compositionally biased region" description="Basic residues" evidence="1">
    <location>
        <begin position="1372"/>
        <end position="1384"/>
    </location>
</feature>
<feature type="region of interest" description="Disordered" evidence="1">
    <location>
        <begin position="621"/>
        <end position="646"/>
    </location>
</feature>
<feature type="compositionally biased region" description="Polar residues" evidence="1">
    <location>
        <begin position="1208"/>
        <end position="1218"/>
    </location>
</feature>
<dbReference type="OMA" id="QFDNTQK"/>
<evidence type="ECO:0000313" key="3">
    <source>
        <dbReference type="EnsemblMetazoa" id="XP_001946484.1"/>
    </source>
</evidence>
<feature type="region of interest" description="Disordered" evidence="1">
    <location>
        <begin position="797"/>
        <end position="994"/>
    </location>
</feature>
<feature type="region of interest" description="Disordered" evidence="1">
    <location>
        <begin position="1108"/>
        <end position="1140"/>
    </location>
</feature>
<dbReference type="KEGG" id="api:100164941"/>
<feature type="compositionally biased region" description="Polar residues" evidence="1">
    <location>
        <begin position="336"/>
        <end position="362"/>
    </location>
</feature>
<feature type="compositionally biased region" description="Polar residues" evidence="1">
    <location>
        <begin position="873"/>
        <end position="893"/>
    </location>
</feature>
<protein>
    <submittedName>
        <fullName evidence="3">Uncharacterized protein</fullName>
    </submittedName>
</protein>
<proteinExistence type="predicted"/>
<dbReference type="GeneID" id="100164941"/>
<evidence type="ECO:0000313" key="4">
    <source>
        <dbReference type="Proteomes" id="UP000007819"/>
    </source>
</evidence>
<feature type="compositionally biased region" description="Basic and acidic residues" evidence="1">
    <location>
        <begin position="1356"/>
        <end position="1371"/>
    </location>
</feature>
<reference evidence="4" key="1">
    <citation type="submission" date="2010-06" db="EMBL/GenBank/DDBJ databases">
        <authorList>
            <person name="Jiang H."/>
            <person name="Abraham K."/>
            <person name="Ali S."/>
            <person name="Alsbrooks S.L."/>
            <person name="Anim B.N."/>
            <person name="Anosike U.S."/>
            <person name="Attaway T."/>
            <person name="Bandaranaike D.P."/>
            <person name="Battles P.K."/>
            <person name="Bell S.N."/>
            <person name="Bell A.V."/>
            <person name="Beltran B."/>
            <person name="Bickham C."/>
            <person name="Bustamante Y."/>
            <person name="Caleb T."/>
            <person name="Canada A."/>
            <person name="Cardenas V."/>
            <person name="Carter K."/>
            <person name="Chacko J."/>
            <person name="Chandrabose M.N."/>
            <person name="Chavez D."/>
            <person name="Chavez A."/>
            <person name="Chen L."/>
            <person name="Chu H.-S."/>
            <person name="Claassen K.J."/>
            <person name="Cockrell R."/>
            <person name="Collins M."/>
            <person name="Cooper J.A."/>
            <person name="Cree A."/>
            <person name="Curry S.M."/>
            <person name="Da Y."/>
            <person name="Dao M.D."/>
            <person name="Das B."/>
            <person name="Davila M.-L."/>
            <person name="Davy-Carroll L."/>
            <person name="Denson S."/>
            <person name="Dinh H."/>
            <person name="Ebong V.E."/>
            <person name="Edwards J.R."/>
            <person name="Egan A."/>
            <person name="El-Daye J."/>
            <person name="Escobedo L."/>
            <person name="Fernandez S."/>
            <person name="Fernando P.R."/>
            <person name="Flagg N."/>
            <person name="Forbes L.D."/>
            <person name="Fowler R.G."/>
            <person name="Fu Q."/>
            <person name="Gabisi R.A."/>
            <person name="Ganer J."/>
            <person name="Garbino Pronczuk A."/>
            <person name="Garcia R.M."/>
            <person name="Garner T."/>
            <person name="Garrett T.E."/>
            <person name="Gonzalez D.A."/>
            <person name="Hamid H."/>
            <person name="Hawkins E.S."/>
            <person name="Hirani K."/>
            <person name="Hogues M.E."/>
            <person name="Hollins B."/>
            <person name="Hsiao C.-H."/>
            <person name="Jabil R."/>
            <person name="James M.L."/>
            <person name="Jhangiani S.N."/>
            <person name="Johnson B."/>
            <person name="Johnson Q."/>
            <person name="Joshi V."/>
            <person name="Kalu J.B."/>
            <person name="Kam C."/>
            <person name="Kashfia A."/>
            <person name="Keebler J."/>
            <person name="Kisamo H."/>
            <person name="Kovar C.L."/>
            <person name="Lago L.A."/>
            <person name="Lai C.-Y."/>
            <person name="Laidlaw J."/>
            <person name="Lara F."/>
            <person name="Le T.-K."/>
            <person name="Lee S.L."/>
            <person name="Legall F.H."/>
            <person name="Lemon S.J."/>
            <person name="Lewis L.R."/>
            <person name="Li B."/>
            <person name="Liu Y."/>
            <person name="Liu Y.-S."/>
            <person name="Lopez J."/>
            <person name="Lozado R.J."/>
            <person name="Lu J."/>
            <person name="Madu R.C."/>
            <person name="Maheshwari M."/>
            <person name="Maheshwari R."/>
            <person name="Malloy K."/>
            <person name="Martinez E."/>
            <person name="Mathew T."/>
            <person name="Mercado I.C."/>
            <person name="Mercado C."/>
            <person name="Meyer B."/>
            <person name="Montgomery K."/>
            <person name="Morgan M.B."/>
            <person name="Munidasa M."/>
            <person name="Nazareth L.V."/>
            <person name="Nelson J."/>
            <person name="Ng B.M."/>
            <person name="Nguyen N.B."/>
            <person name="Nguyen P.Q."/>
            <person name="Nguyen T."/>
            <person name="Obregon M."/>
            <person name="Okwuonu G.O."/>
            <person name="Onwere C.G."/>
            <person name="Orozco G."/>
            <person name="Parra A."/>
            <person name="Patel S."/>
            <person name="Patil S."/>
            <person name="Perez A."/>
            <person name="Perez Y."/>
            <person name="Pham C."/>
            <person name="Primus E.L."/>
            <person name="Pu L.-L."/>
            <person name="Puazo M."/>
            <person name="Qin X."/>
            <person name="Quiroz J.B."/>
            <person name="Reese J."/>
            <person name="Richards S."/>
            <person name="Rives C.M."/>
            <person name="Robberts R."/>
            <person name="Ruiz S.J."/>
            <person name="Ruiz M.J."/>
            <person name="Santibanez J."/>
            <person name="Schneider B.W."/>
            <person name="Sisson I."/>
            <person name="Smith M."/>
            <person name="Sodergren E."/>
            <person name="Song X.-Z."/>
            <person name="Song B.B."/>
            <person name="Summersgill H."/>
            <person name="Thelus R."/>
            <person name="Thornton R.D."/>
            <person name="Trejos Z.Y."/>
            <person name="Usmani K."/>
            <person name="Vattathil S."/>
            <person name="Villasana D."/>
            <person name="Walker D.L."/>
            <person name="Wang S."/>
            <person name="Wang K."/>
            <person name="White C.S."/>
            <person name="Williams A.C."/>
            <person name="Williamson J."/>
            <person name="Wilson K."/>
            <person name="Woghiren I.O."/>
            <person name="Woodworth J.R."/>
            <person name="Worley K.C."/>
            <person name="Wright R.A."/>
            <person name="Wu W."/>
            <person name="Young L."/>
            <person name="Zhang L."/>
            <person name="Zhang J."/>
            <person name="Zhu Y."/>
            <person name="Muzny D.M."/>
            <person name="Weinstock G."/>
            <person name="Gibbs R.A."/>
        </authorList>
    </citation>
    <scope>NUCLEOTIDE SEQUENCE [LARGE SCALE GENOMIC DNA]</scope>
    <source>
        <strain evidence="4">LSR1</strain>
    </source>
</reference>
<feature type="compositionally biased region" description="Polar residues" evidence="1">
    <location>
        <begin position="629"/>
        <end position="646"/>
    </location>
</feature>
<feature type="region of interest" description="Disordered" evidence="1">
    <location>
        <begin position="532"/>
        <end position="589"/>
    </location>
</feature>
<feature type="compositionally biased region" description="Polar residues" evidence="1">
    <location>
        <begin position="797"/>
        <end position="811"/>
    </location>
</feature>
<feature type="compositionally biased region" description="Basic residues" evidence="1">
    <location>
        <begin position="828"/>
        <end position="837"/>
    </location>
</feature>
<feature type="compositionally biased region" description="Polar residues" evidence="1">
    <location>
        <begin position="559"/>
        <end position="585"/>
    </location>
</feature>
<feature type="compositionally biased region" description="Basic and acidic residues" evidence="1">
    <location>
        <begin position="1173"/>
        <end position="1182"/>
    </location>
</feature>
<feature type="region of interest" description="Disordered" evidence="1">
    <location>
        <begin position="1044"/>
        <end position="1068"/>
    </location>
</feature>
<feature type="signal peptide" evidence="2">
    <location>
        <begin position="1"/>
        <end position="21"/>
    </location>
</feature>
<feature type="compositionally biased region" description="Polar residues" evidence="1">
    <location>
        <begin position="1240"/>
        <end position="1250"/>
    </location>
</feature>
<accession>A0A8R2A8V6</accession>
<feature type="compositionally biased region" description="Polar residues" evidence="1">
    <location>
        <begin position="840"/>
        <end position="851"/>
    </location>
</feature>
<sequence length="1602" mass="182201">MKGWRLVVLLCTALLSEPVRPQETWSRPETAAKRVDDWVPITASCPTCQKNLESSGEAGGADEVGRLLNPPAVPSSRAFNFNAKQNTFNRAPAGEPYEVTTPAASSAQFFSQQQASKIPQPVHFPVPFFNQQNPFQGRFQGLPNFQPQFTFIPQPQIQPIPKENKVTFPESPFIQQQNKGSVQLVYVPIEALQRQKPRSQADRPIPQQTQIDAKAQSPFETGKLKFQRPPQPFEGQFPIAQQFEQDPNRFAPPPSFEQNTGRFPPPSQLFEQGKPNFQNQLKEQRPEFLPQNEQPVGPQSYQFVEDARNPPSNFFQFHDNRFQKPSFEDKPKETKPQAQQTFTPNLDESRQESAQNFVSNFDGNHPRQGPPPQPQNFQQNFQETRPKQEPRPQSVQPNFQETRPKQELPPPKFVPKFEEPKLEPQQQFVPNFQETTRPRQEPLLPPQFIPKFEEPKLEPQQQFVPNFQETRPRQQSSPPPQFVPKFEEPKLQPQQQFIPNFQETRPSQETPLPPQFVPKFEEPKLEPQQQFIPNFQENRPRQELPPPQFVPKFEEPKLESQQQFVPNFQGIPQQETAQQTFTPNFESLRPKPEVQQNIVPNFQETRPKQESQAPFVPKFEEVKQKSKPKVQSTQPSTLAPQQSFDSPSLIEKAVQAPSTQYPPPHQPPLSVYMEKRLDNRINEVLTILKEAKTIPVLDTIGSRSPKVFVGPTDLDAPRGYVKFELPYLSSLDITKIDSMADRLPFFVAPLNFKPPPGYAKIPFPPPHIGSVVVSSKSPVVSTTEFNPFKLTSQLPTEVNSLQPSVSSTTQRVTERAQPITDVTPTTPKRNRQRKPLHRGSLTSFSSTTPLNDITERQNDQFTTPAELQRLPEISTSANDQQQFLESTPTSIRQKFSRKPVEQQQTIFETTQASVEKQQQQFDNTQKQQFDNTQPQQFDNTQKQQFDNTQKQQFDNTPRQPFESTQQQQFDNPQQQQFENTQQQQFDNTQQQQFDNTQQQQFFADQQVPQNQQNYLDTLPQLEQQQFFNNQQPSQQPFFENQQQLLDNPPQTNQEQISNNPQSLTDLNNPERNQQQFISSSTEKQIFKNFQQIQPLSQYQVGNNFLNQQQSSTEQVQSASNPPQTVSEEPQTVATLSPTDTPKLRQRLSYYDKLLLTSTQVPVEIPSTQNVIESSEKPKERSKLRPRQRLTTTRRPTTESPSTSEEVSEQITETSTQRYNPLKRRRPITTTTTTETVETTRNPLRSRTTQASRSEFVRSRSRRPTTTTTTTTTSTTEAAPVQQQFQEEVQQTGQQEEQKKIEEAASFWNEPVTVQQSHGYELDTRYTQPPSGPDTKFSSGEPPADEDFSKEKHHHGSSNDKKAHDPNAEKKTPGRRGHWVRVRVKKPQDNLDTAESQNSLGPLSANAIHELVTKPTTEFGFSSSATTEESTTTTTTTTTTIAPTTIAAFDTTVSNQKQQSVTTVSDNAEVAAVTSTEEERPVETTQIPEVPLPAVKYPDDEQDEAFQRNLADMLAKFISGGGDEPRAEAVTPSTAAEESTVDLVAETDPTDPSVVTAAAVTELPVAPVTSTTTKVSMETEICYKGRCVKSKKNKQITDLVSEP</sequence>
<feature type="region of interest" description="Disordered" evidence="1">
    <location>
        <begin position="303"/>
        <end position="486"/>
    </location>
</feature>